<dbReference type="Gene3D" id="3.40.50.1000">
    <property type="entry name" value="HAD superfamily/HAD-like"/>
    <property type="match status" value="1"/>
</dbReference>
<dbReference type="GO" id="GO:0036424">
    <property type="term" value="F:L-phosphoserine phosphatase activity"/>
    <property type="evidence" value="ECO:0007669"/>
    <property type="project" value="TreeGrafter"/>
</dbReference>
<dbReference type="InterPro" id="IPR029057">
    <property type="entry name" value="PRTase-like"/>
</dbReference>
<keyword evidence="2" id="KW-0328">Glycosyltransferase</keyword>
<dbReference type="CDD" id="cd06223">
    <property type="entry name" value="PRTases_typeI"/>
    <property type="match status" value="1"/>
</dbReference>
<protein>
    <submittedName>
        <fullName evidence="2">Uracil phosphoribosyltransferase-domain-containing protein</fullName>
    </submittedName>
</protein>
<sequence length="453" mass="49340">MQRENKLGTMVVLDADRTICAMDTGTMFWEKLRERQSSKEKCPLRALFSSHLGYSYSAFRQATFLYEESRSDFESLCSEVASAVTMHPEFLALIHALEREPSTGAIVVTCGIRRVWEKVLDREGLSQSVKVIGGGRVADGYVVDPLAKGGVVSRLRDHHGLYVCAFGDSPVDLPMLKLADQAIVVVGEHQTRSRSMDAVLSKAIDEGNFRPRQALIPDSSTPRLDLDKLPLVNIASQAFVKSVTSRRRLQVVHATAKNAAKLLMTPTRDAAIAGHSLRVAHHQVGWYLATEFLTGVLGVEKYPIAHVQGRITDGYRLLNEDSTAVVALMRGGEPMALGVSEAFPKAMFLHAGGPEDLNSENLAGKQTVLLVDSVVNSGKTIVEFVEKIRKLDAIKRIVVVAGVVQEKAISNVLEPLANAADLGLVALRLSENKFTGKGGTDTGNRLFNTTQLP</sequence>
<dbReference type="PANTHER" id="PTHR43344:SF20">
    <property type="entry name" value="URACIL PHOSPHORIBOSYLTRANSFERASE"/>
    <property type="match status" value="1"/>
</dbReference>
<dbReference type="GO" id="GO:0016757">
    <property type="term" value="F:glycosyltransferase activity"/>
    <property type="evidence" value="ECO:0007669"/>
    <property type="project" value="UniProtKB-KW"/>
</dbReference>
<dbReference type="Pfam" id="PF12710">
    <property type="entry name" value="HAD"/>
    <property type="match status" value="1"/>
</dbReference>
<comment type="caution">
    <text evidence="2">The sequence shown here is derived from an EMBL/GenBank/DDBJ whole genome shotgun (WGS) entry which is preliminary data.</text>
</comment>
<evidence type="ECO:0000313" key="3">
    <source>
        <dbReference type="Proteomes" id="UP001230504"/>
    </source>
</evidence>
<dbReference type="GO" id="GO:0000287">
    <property type="term" value="F:magnesium ion binding"/>
    <property type="evidence" value="ECO:0007669"/>
    <property type="project" value="TreeGrafter"/>
</dbReference>
<dbReference type="GO" id="GO:0006564">
    <property type="term" value="P:L-serine biosynthetic process"/>
    <property type="evidence" value="ECO:0007669"/>
    <property type="project" value="TreeGrafter"/>
</dbReference>
<gene>
    <name evidence="2" type="ORF">LY79DRAFT_556184</name>
</gene>
<dbReference type="Pfam" id="PF14681">
    <property type="entry name" value="UPRTase"/>
    <property type="match status" value="1"/>
</dbReference>
<name>A0AAD8PYI0_9PEZI</name>
<dbReference type="InterPro" id="IPR000836">
    <property type="entry name" value="PRTase_dom"/>
</dbReference>
<dbReference type="InterPro" id="IPR023214">
    <property type="entry name" value="HAD_sf"/>
</dbReference>
<organism evidence="2 3">
    <name type="scientific">Colletotrichum navitas</name>
    <dbReference type="NCBI Taxonomy" id="681940"/>
    <lineage>
        <taxon>Eukaryota</taxon>
        <taxon>Fungi</taxon>
        <taxon>Dikarya</taxon>
        <taxon>Ascomycota</taxon>
        <taxon>Pezizomycotina</taxon>
        <taxon>Sordariomycetes</taxon>
        <taxon>Hypocreomycetidae</taxon>
        <taxon>Glomerellales</taxon>
        <taxon>Glomerellaceae</taxon>
        <taxon>Colletotrichum</taxon>
        <taxon>Colletotrichum graminicola species complex</taxon>
    </lineage>
</organism>
<dbReference type="GeneID" id="85442235"/>
<dbReference type="GO" id="GO:0005737">
    <property type="term" value="C:cytoplasm"/>
    <property type="evidence" value="ECO:0007669"/>
    <property type="project" value="TreeGrafter"/>
</dbReference>
<dbReference type="RefSeq" id="XP_060413493.1">
    <property type="nucleotide sequence ID" value="XM_060557995.1"/>
</dbReference>
<keyword evidence="3" id="KW-1185">Reference proteome</keyword>
<proteinExistence type="predicted"/>
<reference evidence="2" key="1">
    <citation type="submission" date="2021-06" db="EMBL/GenBank/DDBJ databases">
        <title>Comparative genomics, transcriptomics and evolutionary studies reveal genomic signatures of adaptation to plant cell wall in hemibiotrophic fungi.</title>
        <authorList>
            <consortium name="DOE Joint Genome Institute"/>
            <person name="Baroncelli R."/>
            <person name="Diaz J.F."/>
            <person name="Benocci T."/>
            <person name="Peng M."/>
            <person name="Battaglia E."/>
            <person name="Haridas S."/>
            <person name="Andreopoulos W."/>
            <person name="Labutti K."/>
            <person name="Pangilinan J."/>
            <person name="Floch G.L."/>
            <person name="Makela M.R."/>
            <person name="Henrissat B."/>
            <person name="Grigoriev I.V."/>
            <person name="Crouch J.A."/>
            <person name="De Vries R.P."/>
            <person name="Sukno S.A."/>
            <person name="Thon M.R."/>
        </authorList>
    </citation>
    <scope>NUCLEOTIDE SEQUENCE</scope>
    <source>
        <strain evidence="2">CBS 125086</strain>
    </source>
</reference>
<dbReference type="InterPro" id="IPR036412">
    <property type="entry name" value="HAD-like_sf"/>
</dbReference>
<dbReference type="SUPFAM" id="SSF56784">
    <property type="entry name" value="HAD-like"/>
    <property type="match status" value="1"/>
</dbReference>
<dbReference type="Gene3D" id="3.40.50.2020">
    <property type="match status" value="1"/>
</dbReference>
<accession>A0AAD8PYI0</accession>
<evidence type="ECO:0000313" key="2">
    <source>
        <dbReference type="EMBL" id="KAK1589960.1"/>
    </source>
</evidence>
<dbReference type="SUPFAM" id="SSF53271">
    <property type="entry name" value="PRTase-like"/>
    <property type="match status" value="1"/>
</dbReference>
<evidence type="ECO:0000259" key="1">
    <source>
        <dbReference type="Pfam" id="PF14681"/>
    </source>
</evidence>
<dbReference type="PANTHER" id="PTHR43344">
    <property type="entry name" value="PHOSPHOSERINE PHOSPHATASE"/>
    <property type="match status" value="1"/>
</dbReference>
<dbReference type="InterPro" id="IPR050582">
    <property type="entry name" value="HAD-like_SerB"/>
</dbReference>
<dbReference type="EMBL" id="JAHLJV010000035">
    <property type="protein sequence ID" value="KAK1589960.1"/>
    <property type="molecule type" value="Genomic_DNA"/>
</dbReference>
<dbReference type="AlphaFoldDB" id="A0AAD8PYI0"/>
<dbReference type="Proteomes" id="UP001230504">
    <property type="component" value="Unassembled WGS sequence"/>
</dbReference>
<keyword evidence="2" id="KW-0808">Transferase</keyword>
<feature type="domain" description="Phosphoribosyltransferase" evidence="1">
    <location>
        <begin position="255"/>
        <end position="449"/>
    </location>
</feature>